<sequence>MKNLGKMLVLVIAALAIQLPSCKKGDSGTPGENGADGADGNANVQTYTYSLTNAVWTTVGTVTSGYLQLDIAAPQTLTADVLTNNVVMVYVKSTDYADWAVLPYYTERNIRVQAEVSVGRIRLKRDQDGRPSTQSNFQNMRVVVMKKTSEKPLSVVPGN</sequence>
<organism evidence="1 2">
    <name type="scientific">Pedobacter africanus</name>
    <dbReference type="NCBI Taxonomy" id="151894"/>
    <lineage>
        <taxon>Bacteria</taxon>
        <taxon>Pseudomonadati</taxon>
        <taxon>Bacteroidota</taxon>
        <taxon>Sphingobacteriia</taxon>
        <taxon>Sphingobacteriales</taxon>
        <taxon>Sphingobacteriaceae</taxon>
        <taxon>Pedobacter</taxon>
    </lineage>
</organism>
<protein>
    <submittedName>
        <fullName evidence="1">Uncharacterized protein</fullName>
    </submittedName>
</protein>
<dbReference type="EMBL" id="JAVDTF010000003">
    <property type="protein sequence ID" value="MDR6785265.1"/>
    <property type="molecule type" value="Genomic_DNA"/>
</dbReference>
<name>A0ACC6L1G3_9SPHI</name>
<evidence type="ECO:0000313" key="1">
    <source>
        <dbReference type="EMBL" id="MDR6785265.1"/>
    </source>
</evidence>
<gene>
    <name evidence="1" type="ORF">J2X78_003839</name>
</gene>
<dbReference type="Proteomes" id="UP001246858">
    <property type="component" value="Unassembled WGS sequence"/>
</dbReference>
<keyword evidence="2" id="KW-1185">Reference proteome</keyword>
<reference evidence="1" key="1">
    <citation type="submission" date="2023-07" db="EMBL/GenBank/DDBJ databases">
        <title>Sorghum-associated microbial communities from plants grown in Nebraska, USA.</title>
        <authorList>
            <person name="Schachtman D."/>
        </authorList>
    </citation>
    <scope>NUCLEOTIDE SEQUENCE</scope>
    <source>
        <strain evidence="1">2697</strain>
    </source>
</reference>
<comment type="caution">
    <text evidence="1">The sequence shown here is derived from an EMBL/GenBank/DDBJ whole genome shotgun (WGS) entry which is preliminary data.</text>
</comment>
<proteinExistence type="predicted"/>
<evidence type="ECO:0000313" key="2">
    <source>
        <dbReference type="Proteomes" id="UP001246858"/>
    </source>
</evidence>
<accession>A0ACC6L1G3</accession>